<gene>
    <name evidence="3" type="ORF">BCR42DRAFT_406791</name>
</gene>
<name>A0A1X2IRG1_9FUNG</name>
<evidence type="ECO:0000313" key="3">
    <source>
        <dbReference type="EMBL" id="ORZ21085.1"/>
    </source>
</evidence>
<organism evidence="3 4">
    <name type="scientific">Absidia repens</name>
    <dbReference type="NCBI Taxonomy" id="90262"/>
    <lineage>
        <taxon>Eukaryota</taxon>
        <taxon>Fungi</taxon>
        <taxon>Fungi incertae sedis</taxon>
        <taxon>Mucoromycota</taxon>
        <taxon>Mucoromycotina</taxon>
        <taxon>Mucoromycetes</taxon>
        <taxon>Mucorales</taxon>
        <taxon>Cunninghamellaceae</taxon>
        <taxon>Absidia</taxon>
    </lineage>
</organism>
<dbReference type="AlphaFoldDB" id="A0A1X2IRG1"/>
<evidence type="ECO:0000256" key="1">
    <source>
        <dbReference type="SAM" id="MobiDB-lite"/>
    </source>
</evidence>
<evidence type="ECO:0000256" key="2">
    <source>
        <dbReference type="SAM" id="SignalP"/>
    </source>
</evidence>
<feature type="region of interest" description="Disordered" evidence="1">
    <location>
        <begin position="66"/>
        <end position="89"/>
    </location>
</feature>
<reference evidence="3 4" key="1">
    <citation type="submission" date="2016-07" db="EMBL/GenBank/DDBJ databases">
        <title>Pervasive Adenine N6-methylation of Active Genes in Fungi.</title>
        <authorList>
            <consortium name="DOE Joint Genome Institute"/>
            <person name="Mondo S.J."/>
            <person name="Dannebaum R.O."/>
            <person name="Kuo R.C."/>
            <person name="Labutti K."/>
            <person name="Haridas S."/>
            <person name="Kuo A."/>
            <person name="Salamov A."/>
            <person name="Ahrendt S.R."/>
            <person name="Lipzen A."/>
            <person name="Sullivan W."/>
            <person name="Andreopoulos W.B."/>
            <person name="Clum A."/>
            <person name="Lindquist E."/>
            <person name="Daum C."/>
            <person name="Ramamoorthy G.K."/>
            <person name="Gryganskyi A."/>
            <person name="Culley D."/>
            <person name="Magnuson J.K."/>
            <person name="James T.Y."/>
            <person name="O'Malley M.A."/>
            <person name="Stajich J.E."/>
            <person name="Spatafora J.W."/>
            <person name="Visel A."/>
            <person name="Grigoriev I.V."/>
        </authorList>
    </citation>
    <scope>NUCLEOTIDE SEQUENCE [LARGE SCALE GENOMIC DNA]</scope>
    <source>
        <strain evidence="3 4">NRRL 1336</strain>
    </source>
</reference>
<dbReference type="Proteomes" id="UP000193560">
    <property type="component" value="Unassembled WGS sequence"/>
</dbReference>
<protein>
    <recommendedName>
        <fullName evidence="5">Secreted protein</fullName>
    </recommendedName>
</protein>
<accession>A0A1X2IRG1</accession>
<comment type="caution">
    <text evidence="3">The sequence shown here is derived from an EMBL/GenBank/DDBJ whole genome shotgun (WGS) entry which is preliminary data.</text>
</comment>
<feature type="signal peptide" evidence="2">
    <location>
        <begin position="1"/>
        <end position="18"/>
    </location>
</feature>
<keyword evidence="2" id="KW-0732">Signal</keyword>
<sequence length="89" mass="9759">MNPFLMITLIYAANLVFCAPFIDNESDKFSLSSIDDDKSKQDGTDIRVYHKLDSIAHLVDAVLREKNGMETGNSGNSNGDDGSHKPPSK</sequence>
<feature type="chain" id="PRO_5013298679" description="Secreted protein" evidence="2">
    <location>
        <begin position="19"/>
        <end position="89"/>
    </location>
</feature>
<dbReference type="EMBL" id="MCGE01000005">
    <property type="protein sequence ID" value="ORZ21085.1"/>
    <property type="molecule type" value="Genomic_DNA"/>
</dbReference>
<proteinExistence type="predicted"/>
<evidence type="ECO:0008006" key="5">
    <source>
        <dbReference type="Google" id="ProtNLM"/>
    </source>
</evidence>
<keyword evidence="4" id="KW-1185">Reference proteome</keyword>
<evidence type="ECO:0000313" key="4">
    <source>
        <dbReference type="Proteomes" id="UP000193560"/>
    </source>
</evidence>